<dbReference type="EMBL" id="CACSAS010000029">
    <property type="protein sequence ID" value="CAA0129154.1"/>
    <property type="molecule type" value="Genomic_DNA"/>
</dbReference>
<keyword evidence="3" id="KW-1185">Reference proteome</keyword>
<sequence length="141" mass="15668">MTASPQRIAQLSRMEEARRQTQRQLDMIDRQIICRMTALIPQLGRKRAAYRRGKPADPSAFLERYRSNLAAITAERQPEIDALSRKLARQDAAIEALRERCGAGPCGSRPAQPAEAAAVEDGRRACRPGEQRGGLIYAPNL</sequence>
<evidence type="ECO:0000256" key="1">
    <source>
        <dbReference type="SAM" id="MobiDB-lite"/>
    </source>
</evidence>
<proteinExistence type="predicted"/>
<dbReference type="AlphaFoldDB" id="A0A5S9R3T6"/>
<feature type="region of interest" description="Disordered" evidence="1">
    <location>
        <begin position="103"/>
        <end position="123"/>
    </location>
</feature>
<evidence type="ECO:0000313" key="2">
    <source>
        <dbReference type="EMBL" id="CAA0129154.1"/>
    </source>
</evidence>
<evidence type="ECO:0000313" key="3">
    <source>
        <dbReference type="Proteomes" id="UP000433050"/>
    </source>
</evidence>
<dbReference type="RefSeq" id="WP_159602226.1">
    <property type="nucleotide sequence ID" value="NZ_CACSAS010000029.1"/>
</dbReference>
<organism evidence="2 3">
    <name type="scientific">Starkeya nomas</name>
    <dbReference type="NCBI Taxonomy" id="2666134"/>
    <lineage>
        <taxon>Bacteria</taxon>
        <taxon>Pseudomonadati</taxon>
        <taxon>Pseudomonadota</taxon>
        <taxon>Alphaproteobacteria</taxon>
        <taxon>Hyphomicrobiales</taxon>
        <taxon>Xanthobacteraceae</taxon>
        <taxon>Starkeya</taxon>
    </lineage>
</organism>
<gene>
    <name evidence="2" type="ORF">STARVERO_04443</name>
</gene>
<protein>
    <submittedName>
        <fullName evidence="2">Uncharacterized protein</fullName>
    </submittedName>
</protein>
<reference evidence="2 3" key="1">
    <citation type="submission" date="2019-12" db="EMBL/GenBank/DDBJ databases">
        <authorList>
            <person name="Reyes-Prieto M."/>
        </authorList>
    </citation>
    <scope>NUCLEOTIDE SEQUENCE [LARGE SCALE GENOMIC DNA]</scope>
    <source>
        <strain evidence="2">HF14-78462</strain>
    </source>
</reference>
<name>A0A5S9R3T6_9HYPH</name>
<dbReference type="Proteomes" id="UP000433050">
    <property type="component" value="Unassembled WGS sequence"/>
</dbReference>
<accession>A0A5S9R3T6</accession>